<keyword evidence="3" id="KW-1185">Reference proteome</keyword>
<dbReference type="EMBL" id="JAOZYC010000122">
    <property type="protein sequence ID" value="MEB8339620.1"/>
    <property type="molecule type" value="Genomic_DNA"/>
</dbReference>
<feature type="compositionally biased region" description="Basic and acidic residues" evidence="1">
    <location>
        <begin position="65"/>
        <end position="84"/>
    </location>
</feature>
<organism evidence="2 3">
    <name type="scientific">Streptomyces endophyticus</name>
    <dbReference type="NCBI Taxonomy" id="714166"/>
    <lineage>
        <taxon>Bacteria</taxon>
        <taxon>Bacillati</taxon>
        <taxon>Actinomycetota</taxon>
        <taxon>Actinomycetes</taxon>
        <taxon>Kitasatosporales</taxon>
        <taxon>Streptomycetaceae</taxon>
        <taxon>Streptomyces</taxon>
    </lineage>
</organism>
<reference evidence="2 3" key="1">
    <citation type="submission" date="2022-10" db="EMBL/GenBank/DDBJ databases">
        <authorList>
            <person name="Xie J."/>
            <person name="Shen N."/>
        </authorList>
    </citation>
    <scope>NUCLEOTIDE SEQUENCE [LARGE SCALE GENOMIC DNA]</scope>
    <source>
        <strain evidence="2 3">YIM65594</strain>
    </source>
</reference>
<evidence type="ECO:0000313" key="2">
    <source>
        <dbReference type="EMBL" id="MEB8339620.1"/>
    </source>
</evidence>
<comment type="caution">
    <text evidence="2">The sequence shown here is derived from an EMBL/GenBank/DDBJ whole genome shotgun (WGS) entry which is preliminary data.</text>
</comment>
<feature type="region of interest" description="Disordered" evidence="1">
    <location>
        <begin position="65"/>
        <end position="109"/>
    </location>
</feature>
<protein>
    <submittedName>
        <fullName evidence="2">Uncharacterized protein</fullName>
    </submittedName>
</protein>
<name>A0ABU6F6I3_9ACTN</name>
<accession>A0ABU6F6I3</accession>
<dbReference type="Proteomes" id="UP001354931">
    <property type="component" value="Unassembled WGS sequence"/>
</dbReference>
<proteinExistence type="predicted"/>
<sequence length="311" mass="29795">MPHDPDGQAAIREQQEACEAFASGIKRVLKRAAEADEVACWALRRDLGGSRSGFNANVVTSLDDAGAKRAAERKKSGHTKKDGWVADGDSDTSGLGADASAKGPDTGAGKLAEAEAHADLGRATSEGSLTNGSMKLQGAAEAYVGAKVSAGGGITHEGIKGEAGAFVGGEASANGRADAGPVGVYGRAEAKAGAEAGASAGVGLDGVHAGGEAFAGAKAGAAGGADLGGIGAGATAEGWAGVGAAADATLGKGEDGKWHIGTTVGVAVGLGGEVGFEATIDPGKIVDTASDAADVVGDTAGAIGDAVGSVF</sequence>
<gene>
    <name evidence="2" type="ORF">OKJ99_19200</name>
</gene>
<evidence type="ECO:0000256" key="1">
    <source>
        <dbReference type="SAM" id="MobiDB-lite"/>
    </source>
</evidence>
<evidence type="ECO:0000313" key="3">
    <source>
        <dbReference type="Proteomes" id="UP001354931"/>
    </source>
</evidence>